<comment type="similarity">
    <text evidence="2 4">Belongs to the glucose-6-phosphate 1-epimerase family.</text>
</comment>
<accession>A0A0U2LR27</accession>
<dbReference type="RefSeq" id="WP_058374437.1">
    <property type="nucleotide sequence ID" value="NZ_CP011034.1"/>
</dbReference>
<dbReference type="PIRSF" id="PIRSF016020">
    <property type="entry name" value="PHexose_mutarotase"/>
    <property type="match status" value="1"/>
</dbReference>
<evidence type="ECO:0000256" key="1">
    <source>
        <dbReference type="ARBA" id="ARBA00001096"/>
    </source>
</evidence>
<dbReference type="Proteomes" id="UP000065261">
    <property type="component" value="Chromosome I"/>
</dbReference>
<dbReference type="PATRIC" id="fig|1315283.4.peg.3093"/>
<dbReference type="Pfam" id="PF01263">
    <property type="entry name" value="Aldose_epim"/>
    <property type="match status" value="1"/>
</dbReference>
<feature type="active site" evidence="5">
    <location>
        <position position="158"/>
    </location>
</feature>
<dbReference type="InterPro" id="IPR011013">
    <property type="entry name" value="Gal_mutarotase_sf_dom"/>
</dbReference>
<dbReference type="InterPro" id="IPR008183">
    <property type="entry name" value="Aldose_1/G6P_1-epimerase"/>
</dbReference>
<evidence type="ECO:0000256" key="5">
    <source>
        <dbReference type="PIRSR" id="PIRSR016020-1"/>
    </source>
</evidence>
<organism evidence="6">
    <name type="scientific">Pseudoalteromonas translucida KMM 520</name>
    <dbReference type="NCBI Taxonomy" id="1315283"/>
    <lineage>
        <taxon>Bacteria</taxon>
        <taxon>Pseudomonadati</taxon>
        <taxon>Pseudomonadota</taxon>
        <taxon>Gammaproteobacteria</taxon>
        <taxon>Alteromonadales</taxon>
        <taxon>Pseudoalteromonadaceae</taxon>
        <taxon>Pseudoalteromonas</taxon>
    </lineage>
</organism>
<dbReference type="GO" id="GO:0030246">
    <property type="term" value="F:carbohydrate binding"/>
    <property type="evidence" value="ECO:0007669"/>
    <property type="project" value="UniProtKB-UniRule"/>
</dbReference>
<reference evidence="6 7" key="1">
    <citation type="submission" date="2015-03" db="EMBL/GenBank/DDBJ databases">
        <authorList>
            <person name="Murphy D."/>
        </authorList>
    </citation>
    <scope>NUCLEOTIDE SEQUENCE [LARGE SCALE GENOMIC DNA]</scope>
    <source>
        <strain evidence="6 7">KMM 520</strain>
    </source>
</reference>
<comment type="catalytic activity">
    <reaction evidence="1">
        <text>alpha-D-glucose 6-phosphate = beta-D-glucose 6-phosphate</text>
        <dbReference type="Rhea" id="RHEA:16249"/>
        <dbReference type="ChEBI" id="CHEBI:58225"/>
        <dbReference type="ChEBI" id="CHEBI:58247"/>
        <dbReference type="EC" id="5.1.3.15"/>
    </reaction>
</comment>
<dbReference type="AlphaFoldDB" id="A0A0U2LR27"/>
<dbReference type="GO" id="GO:0047938">
    <property type="term" value="F:glucose-6-phosphate 1-epimerase activity"/>
    <property type="evidence" value="ECO:0007669"/>
    <property type="project" value="UniProtKB-UniRule"/>
</dbReference>
<dbReference type="PANTHER" id="PTHR11122:SF13">
    <property type="entry name" value="GLUCOSE-6-PHOSPHATE 1-EPIMERASE"/>
    <property type="match status" value="1"/>
</dbReference>
<dbReference type="InterPro" id="IPR025532">
    <property type="entry name" value="G6P_1-epimerase"/>
</dbReference>
<dbReference type="GO" id="GO:0005975">
    <property type="term" value="P:carbohydrate metabolic process"/>
    <property type="evidence" value="ECO:0007669"/>
    <property type="project" value="InterPro"/>
</dbReference>
<dbReference type="PANTHER" id="PTHR11122">
    <property type="entry name" value="APOSPORY-ASSOCIATED PROTEIN C-RELATED"/>
    <property type="match status" value="1"/>
</dbReference>
<evidence type="ECO:0000313" key="6">
    <source>
        <dbReference type="EMBL" id="ALS34502.1"/>
    </source>
</evidence>
<evidence type="ECO:0000256" key="3">
    <source>
        <dbReference type="ARBA" id="ARBA00023235"/>
    </source>
</evidence>
<dbReference type="EC" id="5.1.3.15" evidence="4"/>
<feature type="active site" evidence="5">
    <location>
        <position position="257"/>
    </location>
</feature>
<evidence type="ECO:0000313" key="7">
    <source>
        <dbReference type="Proteomes" id="UP000065261"/>
    </source>
</evidence>
<dbReference type="KEGG" id="ptn:PTRA_a3544"/>
<dbReference type="InterPro" id="IPR014718">
    <property type="entry name" value="GH-type_carb-bd"/>
</dbReference>
<dbReference type="SUPFAM" id="SSF74650">
    <property type="entry name" value="Galactose mutarotase-like"/>
    <property type="match status" value="1"/>
</dbReference>
<dbReference type="CDD" id="cd09020">
    <property type="entry name" value="D-hex-6-P-epi_like"/>
    <property type="match status" value="1"/>
</dbReference>
<dbReference type="OrthoDB" id="9790727at2"/>
<gene>
    <name evidence="6" type="ORF">PTRA_a3544</name>
</gene>
<protein>
    <recommendedName>
        <fullName evidence="4">Putative glucose-6-phosphate 1-epimerase</fullName>
        <ecNumber evidence="4">5.1.3.15</ecNumber>
    </recommendedName>
</protein>
<evidence type="ECO:0000256" key="2">
    <source>
        <dbReference type="ARBA" id="ARBA00005866"/>
    </source>
</evidence>
<sequence>MKLSPSVSICHTDTGLEFININSSHCDAKIFLQGGQITEFTPKGKQPLLWVSQEETFQENASIRGGIPICWPWFGAHDNNGFPAHGFARTSLWQADEVHETEYEVIVSLKLPMKLVNLDYWPHQSSLRVEFVLNEQLQVRLTTTNLSNTPFSFSQALHTYFPTSDINNTSVDGLQGAQYTEFGEAPVMQSGVVSFARETDMVYTQAAPVQTINTPEGIISVGRENSSSCVLWNPWIEKSKRLSNFANTEYNSMLCLEAANVLNDAVTLAPKQSHTLITIIKWLS</sequence>
<dbReference type="Gene3D" id="2.70.98.10">
    <property type="match status" value="1"/>
</dbReference>
<keyword evidence="3 4" id="KW-0413">Isomerase</keyword>
<evidence type="ECO:0000256" key="4">
    <source>
        <dbReference type="PIRNR" id="PIRNR016020"/>
    </source>
</evidence>
<dbReference type="EMBL" id="CP011034">
    <property type="protein sequence ID" value="ALS34502.1"/>
    <property type="molecule type" value="Genomic_DNA"/>
</dbReference>
<proteinExistence type="inferred from homology"/>
<name>A0A0U2LR27_9GAMM</name>